<dbReference type="EMBL" id="HG994365">
    <property type="protein sequence ID" value="CAF2074437.1"/>
    <property type="molecule type" value="Genomic_DNA"/>
</dbReference>
<organism evidence="2">
    <name type="scientific">Brassica napus</name>
    <name type="common">Rape</name>
    <dbReference type="NCBI Taxonomy" id="3708"/>
    <lineage>
        <taxon>Eukaryota</taxon>
        <taxon>Viridiplantae</taxon>
        <taxon>Streptophyta</taxon>
        <taxon>Embryophyta</taxon>
        <taxon>Tracheophyta</taxon>
        <taxon>Spermatophyta</taxon>
        <taxon>Magnoliopsida</taxon>
        <taxon>eudicotyledons</taxon>
        <taxon>Gunneridae</taxon>
        <taxon>Pentapetalae</taxon>
        <taxon>rosids</taxon>
        <taxon>malvids</taxon>
        <taxon>Brassicales</taxon>
        <taxon>Brassicaceae</taxon>
        <taxon>Brassiceae</taxon>
        <taxon>Brassica</taxon>
    </lineage>
</organism>
<accession>A0A816REY1</accession>
<dbReference type="Proteomes" id="UP001295469">
    <property type="component" value="Chromosome C01"/>
</dbReference>
<sequence length="79" mass="8772">MTHFDTPNHKHHWDFVGILSVFCKSDLDNSDENQPTETHLIALSSTSAVDESLNFSPELKTSDKAGSNSQMDHEGSKNI</sequence>
<feature type="region of interest" description="Disordered" evidence="1">
    <location>
        <begin position="47"/>
        <end position="79"/>
    </location>
</feature>
<evidence type="ECO:0000313" key="2">
    <source>
        <dbReference type="EMBL" id="CAF2074437.1"/>
    </source>
</evidence>
<dbReference type="AlphaFoldDB" id="A0A816REY1"/>
<reference evidence="2" key="1">
    <citation type="submission" date="2021-01" db="EMBL/GenBank/DDBJ databases">
        <authorList>
            <consortium name="Genoscope - CEA"/>
            <person name="William W."/>
        </authorList>
    </citation>
    <scope>NUCLEOTIDE SEQUENCE</scope>
</reference>
<proteinExistence type="predicted"/>
<evidence type="ECO:0000256" key="1">
    <source>
        <dbReference type="SAM" id="MobiDB-lite"/>
    </source>
</evidence>
<protein>
    <submittedName>
        <fullName evidence="2">(rape) hypothetical protein</fullName>
    </submittedName>
</protein>
<name>A0A816REY1_BRANA</name>
<gene>
    <name evidence="2" type="ORF">DARMORV10_C01P32470.1</name>
</gene>